<reference evidence="3" key="1">
    <citation type="submission" date="2025-08" db="UniProtKB">
        <authorList>
            <consortium name="RefSeq"/>
        </authorList>
    </citation>
    <scope>IDENTIFICATION</scope>
    <source>
        <tissue evidence="3">Whole organism</tissue>
    </source>
</reference>
<gene>
    <name evidence="3" type="primary">LOC113215117</name>
</gene>
<feature type="compositionally biased region" description="Basic and acidic residues" evidence="1">
    <location>
        <begin position="74"/>
        <end position="88"/>
    </location>
</feature>
<evidence type="ECO:0000313" key="2">
    <source>
        <dbReference type="Proteomes" id="UP000504606"/>
    </source>
</evidence>
<dbReference type="GeneID" id="113215117"/>
<accession>A0A9C6TSL7</accession>
<keyword evidence="2" id="KW-1185">Reference proteome</keyword>
<organism evidence="2 3">
    <name type="scientific">Frankliniella occidentalis</name>
    <name type="common">Western flower thrips</name>
    <name type="synonym">Euthrips occidentalis</name>
    <dbReference type="NCBI Taxonomy" id="133901"/>
    <lineage>
        <taxon>Eukaryota</taxon>
        <taxon>Metazoa</taxon>
        <taxon>Ecdysozoa</taxon>
        <taxon>Arthropoda</taxon>
        <taxon>Hexapoda</taxon>
        <taxon>Insecta</taxon>
        <taxon>Pterygota</taxon>
        <taxon>Neoptera</taxon>
        <taxon>Paraneoptera</taxon>
        <taxon>Thysanoptera</taxon>
        <taxon>Terebrantia</taxon>
        <taxon>Thripoidea</taxon>
        <taxon>Thripidae</taxon>
        <taxon>Frankliniella</taxon>
    </lineage>
</organism>
<dbReference type="Proteomes" id="UP000504606">
    <property type="component" value="Unplaced"/>
</dbReference>
<protein>
    <submittedName>
        <fullName evidence="3">Uncharacterized protein LOC113215117 isoform X2</fullName>
    </submittedName>
</protein>
<evidence type="ECO:0000313" key="3">
    <source>
        <dbReference type="RefSeq" id="XP_052119455.1"/>
    </source>
</evidence>
<dbReference type="AlphaFoldDB" id="A0A9C6TSL7"/>
<name>A0A9C6TSL7_FRAOC</name>
<feature type="compositionally biased region" description="Low complexity" evidence="1">
    <location>
        <begin position="24"/>
        <end position="42"/>
    </location>
</feature>
<dbReference type="RefSeq" id="XP_052119455.1">
    <property type="nucleotide sequence ID" value="XM_052263495.1"/>
</dbReference>
<proteinExistence type="predicted"/>
<feature type="region of interest" description="Disordered" evidence="1">
    <location>
        <begin position="71"/>
        <end position="101"/>
    </location>
</feature>
<evidence type="ECO:0000256" key="1">
    <source>
        <dbReference type="SAM" id="MobiDB-lite"/>
    </source>
</evidence>
<sequence length="101" mass="11190">MWKSQRKICLNCLLMQVSEIHVSGGPTAPAARPAPEGGPEAGPHQEDAEAVGIHVTCMPMIRPELNEDQVFRPQLHDAVERSDKRTGVHQEQPPVQRHDGR</sequence>
<feature type="region of interest" description="Disordered" evidence="1">
    <location>
        <begin position="24"/>
        <end position="50"/>
    </location>
</feature>